<comment type="catalytic activity">
    <reaction evidence="14">
        <text>DNA(n) + a 2'-deoxyribonucleoside 5'-triphosphate = DNA(n+1) + diphosphate</text>
        <dbReference type="Rhea" id="RHEA:22508"/>
        <dbReference type="Rhea" id="RHEA-COMP:17339"/>
        <dbReference type="Rhea" id="RHEA-COMP:17340"/>
        <dbReference type="ChEBI" id="CHEBI:33019"/>
        <dbReference type="ChEBI" id="CHEBI:61560"/>
        <dbReference type="ChEBI" id="CHEBI:173112"/>
        <dbReference type="EC" id="2.7.7.7"/>
    </reaction>
</comment>
<dbReference type="Proteomes" id="UP001634394">
    <property type="component" value="Unassembled WGS sequence"/>
</dbReference>
<dbReference type="CDD" id="cd18026">
    <property type="entry name" value="DEXHc_POLQ-like"/>
    <property type="match status" value="1"/>
</dbReference>
<feature type="region of interest" description="Disordered" evidence="16">
    <location>
        <begin position="1"/>
        <end position="53"/>
    </location>
</feature>
<feature type="domain" description="Helicase ATP-binding" evidence="17">
    <location>
        <begin position="443"/>
        <end position="627"/>
    </location>
</feature>
<feature type="compositionally biased region" description="Basic and acidic residues" evidence="16">
    <location>
        <begin position="2116"/>
        <end position="2143"/>
    </location>
</feature>
<comment type="subcellular location">
    <subcellularLocation>
        <location evidence="2">Nucleus</location>
    </subcellularLocation>
</comment>
<evidence type="ECO:0000256" key="2">
    <source>
        <dbReference type="ARBA" id="ARBA00004123"/>
    </source>
</evidence>
<sequence>MKRLTETWRQQKSQPLHPKTNSTSFAQKAIASAVQDSTVSGSSSKNQASLGGMKKRLGLVPISRLPQQKTSSYKLSNEDSRKLNIETKQDSKSFVENGKTKIQDMTRKKSFMDVSLTSTFDGELDCQMMCEIDRLEEAYAKQTGSKAHSSTIANLSAKSYLNTRQPTGKENNRSEHSDIDKLMDTPPASKKQSKRRSVTKVDIESSHNVSWGSPTVVSTPQIKSGKKTRVSNSSSKTPARKSRKRPDDVINQESEKSTNAKGVNESVFFKSLFMVEGSLEHLNPEENLSSTRCSQLTVLNGAQYNSTSSRSLLPISNGNDPQYSLSKCLHENFKTDSLQSIGRKSDLRETETLQLEQTKIDMIREKDVKKKLTSTEISQSHTTVRESYQSSEYMSKNQHIITLGLEQDQLALSSWGLPDTVLKQYHSRGITHMFPWQAECLLSGNVLGGGNLIYSAPTSAGKTMVAELLVLKKVLETRKKAIIILPFVSVTREKMFSLQQLYQDAGIRVGGYMSHHAPSGGFSSVDVAVCTIEKGNGLINRMLEENKLDQLGIIVVDELHLLGDSHRGYLLELLLTKICYMMKKTVQQPDQNQLSSSQAIQIVGMSATLPNLDLLAKWLHADLFHTDYRPVPLTECVKIGSTVYDKNMEVMRTIDPNVVVKGDEDHVIPLCVETLRENHSILIFCPTKNWCEKLAETIAREFYNMTKNPVPMGSNQGTGFVKASNLLVLPIDRGSLLDVVEQLRRSPVGLDPILGKTIPYGVAYHHAGLTFDERDIVEGAFRQGILRVLIATSTLSSGVNLPARRVLIRTPVFHGTLIDFLVYKQMIGRAGRKGVDTAGESILLCKPNEKSKAVTLMKSSLPPVNSTLMKQYGEELSSSIKRAVLEVVVSGVASTIQDVADYVSCTLLAVSLPKDGTKTDELIEACVSFLQENEFVTLRKITNGDGLVSEKFFPTQLGSAVLASALPPDEGLVVFAELQKARQCFVLENELHIIYLVTPVYAHDIGANIDWYQFYCLWEKLPVDMKRVAELVGVDESFLAKAVRGKIPTKTVTQLKFLAIHKRFYTALVLNDLVQEVPLTAVAQKFNCNKGQLQSLQQSAATFAGMVTVFSNRLGWSNLELLLSQFQSRLTFGVQRELIDLVRISSINGQRARILFDAGYQTIASLASAQPNDVEAVLKTAIPFQSLKKQDNETDWDAEQRRQMRCIWLTGRKGVTEAEAAEVIIEEAKSIIQEELGGLGIKWTSEKHTEIFKSPTSRQNDTSGGGSSRKRGQLRRRSSSVRKSTSPKNPTSSPQKIVPCVLSPPAFRTQIFTDRKLISENTDAKMTELVKFVDGHVSHCGATTLSSHSKPTQDGQRNMIPEIFESTENECNVIKINKTAVLENSQEKVGTDNILLQNDKLKSDYVNYQGDLEEDQKCKPAFHHKEKYSEERLSNQIGPDLKTEQDDNLMLNDTAEQLLDLNIKPNYKFQSNLNMHENELNVFKHNLQNSATKNTEVASHYSLDLLKEVASDSSLNLLKEDQSDSKPKDDYCLAANIVNKTGVGDTKTAGNLLLLSDHANKSKELESELNKDHCKRVQTKLTTPKYNCYYSEDMFCSENSFLEPASKRSDNCPVFSDVFTNLKSVETEHGDMPTNDSATKIDKCESITMYGSKYNEQDIDGDDEFMDSFVLDTQTAVILLEGKKISPSASRKKTVSLAGPTSVDVMDISKKAKVKRAKAISPSLYTEDCFISTMAQSHSQDTGKTKITKDCLFGQVTTDELCHSMGKELNESCIISEHNESVDLIAASNYERNEYADEGILDYSGEDNSVLDRSYKNLHIRYQSGQDKGFFSNDVSPVCHAGNQERIGQDEKNQYADLQEDLEIAGNMEEEFCFTMKEEIKEKKDEEKESESGQNTNRNQGNEEKLLVSESLGDSFTFSMMQNVVDVDDEDTEKLITTTSGMPSKLNHKRCTLSPLQRTPKTRRTHADNYSTPKALEQDSYRLAMAKDKVQQHQLISNQSNTKKNKFLKPSPPNQIGRKRRSNENKDELKEIATEKQSKLTMTCVEPGTKLPDHYNEIDSSQKPQNLSSGSDCVPPTPPDESVAASPRFSLTLRTPTRAASLQTGADFVETPNKIRISERTGEPRHQNKHKDLTSTIKLDKSIDIQTAGSLHPSSPFQKSDSSSSTNLNHFNPHRRKSPRNGNNNNQYKHVNEYDNKLTNLQNGENYKNSIVYKSKSTYSPKTNKYAENIKNVKSCDIEWDGNNICSDEDNDVSMTKDGPESERPRSLCFEDCDIPATQGSFTIIDVCADRQLFKTFITEWRSKTRYAVALACRKREPDANPGGGIGGMFKKGIPAPVQVDSSNGGFEVEGMDLVIVGVAVCWENRDSYYVALTSHNEPADGDPHRSLSPPPLDSGISLAIRLKAIKSVLQQGTVRKIQVTIAMYDIKSQYSALVQGLGVNPRGQFEDPKIASWLMDPGAQERTIHGLVINTLPTEVHMLEGIGGGIGLGSLGMTPKNPGSGRYRATTESVLTLHLMEYFNVCLERERMAQSFHDVEMRAAVALCRMELNGFGFSHAESESQKSVMLAQLTALEEQAYKLASHPFSLTATEDVGQVLYMELQLPLNGDPNARPARLLRTIGSRKDRQKTTFTTSKDVLEKLRPYHPLPGIILEWRRISGALTKVVFPLQKEKIYNSRVGMHRIFGTCQLHTATGRISMMEPNLQNVPKDFDITMPDIIGESPPSVAQSVSMTGRKARGSNSRIQHILGVTRQESRVTKENNGSKFSVSMRHAFVPFKGGLLVAADYSQLELRMIAHLSQDEKLIRILNEDGDVFKQIAAQWKGIHPENVTTQERQQAKQVCYGMIYGIGAKALGEQLGVEDNDAGAFIETFKAKYPGMRSYLRTTVESCREKGYVQTILERRRYLPGINSTNPHARAQAERQAINTTVQGSAADLVKIAMVAIDEKLQMTFRDSQFTHRHNIQVGNKESLAYDCPPRGAYLVLQLHDELIYEVAQEDVPMAAKIIKSEMETAMKLTVNFPVKVKCGFSWGKLEEMDV</sequence>
<evidence type="ECO:0000256" key="10">
    <source>
        <dbReference type="ARBA" id="ARBA00022840"/>
    </source>
</evidence>
<dbReference type="InterPro" id="IPR014001">
    <property type="entry name" value="Helicase_ATP-bd"/>
</dbReference>
<dbReference type="PROSITE" id="PS51192">
    <property type="entry name" value="HELICASE_ATP_BIND_1"/>
    <property type="match status" value="1"/>
</dbReference>
<feature type="compositionally biased region" description="Polar residues" evidence="16">
    <location>
        <begin position="1992"/>
        <end position="2002"/>
    </location>
</feature>
<dbReference type="Pfam" id="PF00271">
    <property type="entry name" value="Helicase_C"/>
    <property type="match status" value="1"/>
</dbReference>
<feature type="region of interest" description="Disordered" evidence="16">
    <location>
        <begin position="1250"/>
        <end position="1299"/>
    </location>
</feature>
<feature type="compositionally biased region" description="Basic and acidic residues" evidence="16">
    <location>
        <begin position="170"/>
        <end position="183"/>
    </location>
</feature>
<dbReference type="CDD" id="cd08638">
    <property type="entry name" value="DNA_pol_A_theta"/>
    <property type="match status" value="1"/>
</dbReference>
<feature type="compositionally biased region" description="Basic and acidic residues" evidence="16">
    <location>
        <begin position="1882"/>
        <end position="1891"/>
    </location>
</feature>
<keyword evidence="8" id="KW-0227">DNA damage</keyword>
<dbReference type="FunFam" id="1.10.3380.20:FF:000001">
    <property type="entry name" value="DNA polymerase theta"/>
    <property type="match status" value="1"/>
</dbReference>
<dbReference type="PROSITE" id="PS00447">
    <property type="entry name" value="DNA_POLYMERASE_A"/>
    <property type="match status" value="1"/>
</dbReference>
<evidence type="ECO:0000256" key="15">
    <source>
        <dbReference type="ARBA" id="ARBA00074669"/>
    </source>
</evidence>
<dbReference type="GO" id="GO:0097681">
    <property type="term" value="P:double-strand break repair via alternative nonhomologous end joining"/>
    <property type="evidence" value="ECO:0007669"/>
    <property type="project" value="UniProtKB-ARBA"/>
</dbReference>
<comment type="caution">
    <text evidence="19">The sequence shown here is derived from an EMBL/GenBank/DDBJ whole genome shotgun (WGS) entry which is preliminary data.</text>
</comment>
<dbReference type="InterPro" id="IPR027417">
    <property type="entry name" value="P-loop_NTPase"/>
</dbReference>
<feature type="compositionally biased region" description="Polar residues" evidence="16">
    <location>
        <begin position="2180"/>
        <end position="2189"/>
    </location>
</feature>
<evidence type="ECO:0000256" key="4">
    <source>
        <dbReference type="ARBA" id="ARBA00012417"/>
    </source>
</evidence>
<feature type="compositionally biased region" description="Polar residues" evidence="16">
    <location>
        <begin position="2144"/>
        <end position="2153"/>
    </location>
</feature>
<dbReference type="SMART" id="SM00482">
    <property type="entry name" value="POLAc"/>
    <property type="match status" value="1"/>
</dbReference>
<dbReference type="InterPro" id="IPR001098">
    <property type="entry name" value="DNA-dir_DNA_pol_A_palm_dom"/>
</dbReference>
<dbReference type="SMART" id="SM00490">
    <property type="entry name" value="HELICc"/>
    <property type="match status" value="1"/>
</dbReference>
<evidence type="ECO:0000256" key="5">
    <source>
        <dbReference type="ARBA" id="ARBA00022679"/>
    </source>
</evidence>
<dbReference type="InterPro" id="IPR057220">
    <property type="entry name" value="DUF7898"/>
</dbReference>
<evidence type="ECO:0000256" key="1">
    <source>
        <dbReference type="ARBA" id="ARBA00001946"/>
    </source>
</evidence>
<dbReference type="GO" id="GO:0005634">
    <property type="term" value="C:nucleus"/>
    <property type="evidence" value="ECO:0007669"/>
    <property type="project" value="UniProtKB-SubCell"/>
</dbReference>
<dbReference type="InterPro" id="IPR046931">
    <property type="entry name" value="HTH_61"/>
</dbReference>
<organism evidence="19 20">
    <name type="scientific">Sinanodonta woodiana</name>
    <name type="common">Chinese pond mussel</name>
    <name type="synonym">Anodonta woodiana</name>
    <dbReference type="NCBI Taxonomy" id="1069815"/>
    <lineage>
        <taxon>Eukaryota</taxon>
        <taxon>Metazoa</taxon>
        <taxon>Spiralia</taxon>
        <taxon>Lophotrochozoa</taxon>
        <taxon>Mollusca</taxon>
        <taxon>Bivalvia</taxon>
        <taxon>Autobranchia</taxon>
        <taxon>Heteroconchia</taxon>
        <taxon>Palaeoheterodonta</taxon>
        <taxon>Unionida</taxon>
        <taxon>Unionoidea</taxon>
        <taxon>Unionidae</taxon>
        <taxon>Unioninae</taxon>
        <taxon>Sinanodonta</taxon>
    </lineage>
</organism>
<dbReference type="PROSITE" id="PS51194">
    <property type="entry name" value="HELICASE_CTER"/>
    <property type="match status" value="1"/>
</dbReference>
<evidence type="ECO:0000256" key="11">
    <source>
        <dbReference type="ARBA" id="ARBA00022932"/>
    </source>
</evidence>
<comment type="cofactor">
    <cofactor evidence="1">
        <name>Mg(2+)</name>
        <dbReference type="ChEBI" id="CHEBI:18420"/>
    </cofactor>
</comment>
<evidence type="ECO:0000256" key="7">
    <source>
        <dbReference type="ARBA" id="ARBA00022741"/>
    </source>
</evidence>
<dbReference type="Gene3D" id="1.10.3380.20">
    <property type="match status" value="1"/>
</dbReference>
<evidence type="ECO:0000259" key="18">
    <source>
        <dbReference type="PROSITE" id="PS51194"/>
    </source>
</evidence>
<dbReference type="Gene3D" id="1.20.1060.10">
    <property type="entry name" value="Taq DNA Polymerase, Chain T, domain 4"/>
    <property type="match status" value="1"/>
</dbReference>
<dbReference type="GO" id="GO:0016787">
    <property type="term" value="F:hydrolase activity"/>
    <property type="evidence" value="ECO:0007669"/>
    <property type="project" value="UniProtKB-KW"/>
</dbReference>
<dbReference type="InterPro" id="IPR002298">
    <property type="entry name" value="DNA_polymerase_A"/>
</dbReference>
<dbReference type="Pfam" id="PF20470">
    <property type="entry name" value="HTH_61"/>
    <property type="match status" value="1"/>
</dbReference>
<gene>
    <name evidence="19" type="ORF">ACJMK2_029814</name>
</gene>
<feature type="region of interest" description="Disordered" evidence="16">
    <location>
        <begin position="2046"/>
        <end position="2189"/>
    </location>
</feature>
<dbReference type="Gene3D" id="3.30.70.370">
    <property type="match status" value="1"/>
</dbReference>
<feature type="compositionally biased region" description="Basic residues" evidence="16">
    <location>
        <begin position="1268"/>
        <end position="1280"/>
    </location>
</feature>
<reference evidence="19 20" key="1">
    <citation type="submission" date="2024-11" db="EMBL/GenBank/DDBJ databases">
        <title>Chromosome-level genome assembly of the freshwater bivalve Anodonta woodiana.</title>
        <authorList>
            <person name="Chen X."/>
        </authorList>
    </citation>
    <scope>NUCLEOTIDE SEQUENCE [LARGE SCALE GENOMIC DNA]</scope>
    <source>
        <strain evidence="19">MN2024</strain>
        <tissue evidence="19">Gills</tissue>
    </source>
</reference>
<dbReference type="SMART" id="SM00487">
    <property type="entry name" value="DEXDc"/>
    <property type="match status" value="1"/>
</dbReference>
<feature type="region of interest" description="Disordered" evidence="16">
    <location>
        <begin position="1989"/>
        <end position="2029"/>
    </location>
</feature>
<evidence type="ECO:0000259" key="17">
    <source>
        <dbReference type="PROSITE" id="PS51192"/>
    </source>
</evidence>
<dbReference type="PANTHER" id="PTHR10133">
    <property type="entry name" value="DNA POLYMERASE I"/>
    <property type="match status" value="1"/>
</dbReference>
<feature type="compositionally biased region" description="Low complexity" evidence="16">
    <location>
        <begin position="2154"/>
        <end position="2165"/>
    </location>
</feature>
<dbReference type="Gene3D" id="3.40.50.300">
    <property type="entry name" value="P-loop containing nucleotide triphosphate hydrolases"/>
    <property type="match status" value="2"/>
</dbReference>
<dbReference type="FunFam" id="1.10.150.20:FF:000002">
    <property type="entry name" value="DNA polymerase I"/>
    <property type="match status" value="1"/>
</dbReference>
<dbReference type="InterPro" id="IPR048960">
    <property type="entry name" value="POLQ-like_helical"/>
</dbReference>
<feature type="compositionally biased region" description="Polar residues" evidence="16">
    <location>
        <begin position="2092"/>
        <end position="2104"/>
    </location>
</feature>
<evidence type="ECO:0000256" key="9">
    <source>
        <dbReference type="ARBA" id="ARBA00022801"/>
    </source>
</evidence>
<feature type="compositionally biased region" description="Basic and acidic residues" evidence="16">
    <location>
        <begin position="245"/>
        <end position="258"/>
    </location>
</feature>
<keyword evidence="6" id="KW-0548">Nucleotidyltransferase</keyword>
<comment type="similarity">
    <text evidence="3">Belongs to the DNA polymerase type-A family.</text>
</comment>
<dbReference type="EC" id="2.7.7.7" evidence="4"/>
<evidence type="ECO:0000256" key="13">
    <source>
        <dbReference type="ARBA" id="ARBA00023242"/>
    </source>
</evidence>
<dbReference type="InterPro" id="IPR001650">
    <property type="entry name" value="Helicase_C-like"/>
</dbReference>
<dbReference type="GO" id="GO:0003887">
    <property type="term" value="F:DNA-directed DNA polymerase activity"/>
    <property type="evidence" value="ECO:0007669"/>
    <property type="project" value="UniProtKB-KW"/>
</dbReference>
<keyword evidence="11" id="KW-0239">DNA-directed DNA polymerase</keyword>
<dbReference type="FunFam" id="3.40.50.300:FF:000753">
    <property type="entry name" value="Polymerase (DNA directed), theta"/>
    <property type="match status" value="1"/>
</dbReference>
<keyword evidence="9" id="KW-0378">Hydrolase</keyword>
<keyword evidence="7" id="KW-0547">Nucleotide-binding</keyword>
<dbReference type="EMBL" id="JBJQND010000003">
    <property type="protein sequence ID" value="KAL3883562.1"/>
    <property type="molecule type" value="Genomic_DNA"/>
</dbReference>
<keyword evidence="10" id="KW-0067">ATP-binding</keyword>
<dbReference type="PANTHER" id="PTHR10133:SF62">
    <property type="entry name" value="DNA POLYMERASE THETA"/>
    <property type="match status" value="1"/>
</dbReference>
<feature type="region of interest" description="Disordered" evidence="16">
    <location>
        <begin position="157"/>
        <end position="259"/>
    </location>
</feature>
<evidence type="ECO:0000256" key="16">
    <source>
        <dbReference type="SAM" id="MobiDB-lite"/>
    </source>
</evidence>
<dbReference type="FunFam" id="3.40.50.300:FF:000885">
    <property type="entry name" value="DNA polymerase theta"/>
    <property type="match status" value="1"/>
</dbReference>
<dbReference type="Pfam" id="PF00270">
    <property type="entry name" value="DEAD"/>
    <property type="match status" value="1"/>
</dbReference>
<dbReference type="SUPFAM" id="SSF158702">
    <property type="entry name" value="Sec63 N-terminal domain-like"/>
    <property type="match status" value="1"/>
</dbReference>
<dbReference type="SUPFAM" id="SSF52540">
    <property type="entry name" value="P-loop containing nucleoside triphosphate hydrolases"/>
    <property type="match status" value="1"/>
</dbReference>
<dbReference type="Pfam" id="PF00476">
    <property type="entry name" value="DNA_pol_A"/>
    <property type="match status" value="1"/>
</dbReference>
<keyword evidence="13" id="KW-0539">Nucleus</keyword>
<evidence type="ECO:0000313" key="20">
    <source>
        <dbReference type="Proteomes" id="UP001634394"/>
    </source>
</evidence>
<keyword evidence="20" id="KW-1185">Reference proteome</keyword>
<dbReference type="Gene3D" id="3.30.420.10">
    <property type="entry name" value="Ribonuclease H-like superfamily/Ribonuclease H"/>
    <property type="match status" value="1"/>
</dbReference>
<feature type="compositionally biased region" description="Polar residues" evidence="16">
    <location>
        <begin position="34"/>
        <end position="49"/>
    </location>
</feature>
<dbReference type="Pfam" id="PF21099">
    <property type="entry name" value="POLQ_helical"/>
    <property type="match status" value="1"/>
</dbReference>
<dbReference type="InterPro" id="IPR011545">
    <property type="entry name" value="DEAD/DEAH_box_helicase_dom"/>
</dbReference>
<evidence type="ECO:0000256" key="14">
    <source>
        <dbReference type="ARBA" id="ARBA00049244"/>
    </source>
</evidence>
<evidence type="ECO:0000256" key="8">
    <source>
        <dbReference type="ARBA" id="ARBA00022763"/>
    </source>
</evidence>
<dbReference type="InterPro" id="IPR019760">
    <property type="entry name" value="DNA-dir_DNA_pol_A_CS"/>
</dbReference>
<evidence type="ECO:0000256" key="6">
    <source>
        <dbReference type="ARBA" id="ARBA00022695"/>
    </source>
</evidence>
<evidence type="ECO:0000256" key="3">
    <source>
        <dbReference type="ARBA" id="ARBA00007705"/>
    </source>
</evidence>
<name>A0ABD3XBC5_SINWO</name>
<keyword evidence="12" id="KW-0234">DNA repair</keyword>
<proteinExistence type="inferred from homology"/>
<dbReference type="CDD" id="cd18795">
    <property type="entry name" value="SF2_C_Ski2"/>
    <property type="match status" value="1"/>
</dbReference>
<feature type="domain" description="Helicase C-terminal" evidence="18">
    <location>
        <begin position="666"/>
        <end position="888"/>
    </location>
</feature>
<dbReference type="SUPFAM" id="SSF56672">
    <property type="entry name" value="DNA/RNA polymerases"/>
    <property type="match status" value="1"/>
</dbReference>
<dbReference type="Pfam" id="PF25453">
    <property type="entry name" value="DUF7898"/>
    <property type="match status" value="1"/>
</dbReference>
<keyword evidence="5" id="KW-0808">Transferase</keyword>
<evidence type="ECO:0000256" key="12">
    <source>
        <dbReference type="ARBA" id="ARBA00023204"/>
    </source>
</evidence>
<protein>
    <recommendedName>
        <fullName evidence="15">DNA polymerase theta</fullName>
        <ecNumber evidence="4">2.7.7.7</ecNumber>
    </recommendedName>
</protein>
<dbReference type="InterPro" id="IPR036390">
    <property type="entry name" value="WH_DNA-bd_sf"/>
</dbReference>
<feature type="compositionally biased region" description="Polar residues" evidence="16">
    <location>
        <begin position="206"/>
        <end position="222"/>
    </location>
</feature>
<dbReference type="SUPFAM" id="SSF46785">
    <property type="entry name" value="Winged helix' DNA-binding domain"/>
    <property type="match status" value="1"/>
</dbReference>
<feature type="compositionally biased region" description="Polar residues" evidence="16">
    <location>
        <begin position="157"/>
        <end position="169"/>
    </location>
</feature>
<feature type="compositionally biased region" description="Polar residues" evidence="16">
    <location>
        <begin position="2058"/>
        <end position="2071"/>
    </location>
</feature>
<dbReference type="Gene3D" id="1.10.150.20">
    <property type="entry name" value="5' to 3' exonuclease, C-terminal subdomain"/>
    <property type="match status" value="1"/>
</dbReference>
<feature type="region of interest" description="Disordered" evidence="16">
    <location>
        <begin position="1882"/>
        <end position="1904"/>
    </location>
</feature>
<dbReference type="GO" id="GO:0005524">
    <property type="term" value="F:ATP binding"/>
    <property type="evidence" value="ECO:0007669"/>
    <property type="project" value="UniProtKB-KW"/>
</dbReference>
<evidence type="ECO:0000313" key="19">
    <source>
        <dbReference type="EMBL" id="KAL3883562.1"/>
    </source>
</evidence>
<feature type="compositionally biased region" description="Low complexity" evidence="16">
    <location>
        <begin position="1281"/>
        <end position="1294"/>
    </location>
</feature>
<accession>A0ABD3XBC5</accession>
<dbReference type="InterPro" id="IPR036397">
    <property type="entry name" value="RNaseH_sf"/>
</dbReference>
<feature type="compositionally biased region" description="Polar residues" evidence="16">
    <location>
        <begin position="7"/>
        <end position="26"/>
    </location>
</feature>
<dbReference type="InterPro" id="IPR043502">
    <property type="entry name" value="DNA/RNA_pol_sf"/>
</dbReference>